<keyword evidence="2" id="KW-1133">Transmembrane helix</keyword>
<evidence type="ECO:0000256" key="2">
    <source>
        <dbReference type="SAM" id="Phobius"/>
    </source>
</evidence>
<evidence type="ECO:0000313" key="4">
    <source>
        <dbReference type="Proteomes" id="UP000319663"/>
    </source>
</evidence>
<evidence type="ECO:0000256" key="1">
    <source>
        <dbReference type="SAM" id="MobiDB-lite"/>
    </source>
</evidence>
<organism evidence="3 4">
    <name type="scientific">Monascus purpureus</name>
    <name type="common">Red mold</name>
    <name type="synonym">Monascus anka</name>
    <dbReference type="NCBI Taxonomy" id="5098"/>
    <lineage>
        <taxon>Eukaryota</taxon>
        <taxon>Fungi</taxon>
        <taxon>Dikarya</taxon>
        <taxon>Ascomycota</taxon>
        <taxon>Pezizomycotina</taxon>
        <taxon>Eurotiomycetes</taxon>
        <taxon>Eurotiomycetidae</taxon>
        <taxon>Eurotiales</taxon>
        <taxon>Aspergillaceae</taxon>
        <taxon>Monascus</taxon>
    </lineage>
</organism>
<gene>
    <name evidence="3" type="ORF">MPDQ_007263</name>
</gene>
<dbReference type="EMBL" id="VIFY01000074">
    <property type="protein sequence ID" value="TQB71756.1"/>
    <property type="molecule type" value="Genomic_DNA"/>
</dbReference>
<feature type="compositionally biased region" description="Polar residues" evidence="1">
    <location>
        <begin position="23"/>
        <end position="43"/>
    </location>
</feature>
<name>A0A507QSF6_MONPU</name>
<keyword evidence="2" id="KW-0812">Transmembrane</keyword>
<sequence>MPGLNPKEQPKAEANIPQPPKFKQTTNAQESKPSATDESVQQPQTGLASIPNYFLPPKFRREYAKTAEETTQSILDVLRRNFHAHPHLWSFVISQLLVSGPPVAVFLVGLAILTTFAAGVITFFALLVLGPVLMLTGFLGVCLWGWSWAVWYAWDTVRGFYFISRAPLPTGGEKNDKERVKKQNTPEYHSGFKKESFAEEAIER</sequence>
<accession>A0A507QSF6</accession>
<dbReference type="OrthoDB" id="4474044at2759"/>
<evidence type="ECO:0000313" key="3">
    <source>
        <dbReference type="EMBL" id="TQB71756.1"/>
    </source>
</evidence>
<keyword evidence="4" id="KW-1185">Reference proteome</keyword>
<dbReference type="Proteomes" id="UP000319663">
    <property type="component" value="Unassembled WGS sequence"/>
</dbReference>
<feature type="transmembrane region" description="Helical" evidence="2">
    <location>
        <begin position="132"/>
        <end position="154"/>
    </location>
</feature>
<feature type="compositionally biased region" description="Basic and acidic residues" evidence="1">
    <location>
        <begin position="190"/>
        <end position="204"/>
    </location>
</feature>
<feature type="region of interest" description="Disordered" evidence="1">
    <location>
        <begin position="171"/>
        <end position="204"/>
    </location>
</feature>
<reference evidence="3 4" key="1">
    <citation type="submission" date="2019-06" db="EMBL/GenBank/DDBJ databases">
        <title>Wine fermentation using esterase from Monascus purpureus.</title>
        <authorList>
            <person name="Geng C."/>
            <person name="Zhang Y."/>
        </authorList>
    </citation>
    <scope>NUCLEOTIDE SEQUENCE [LARGE SCALE GENOMIC DNA]</scope>
    <source>
        <strain evidence="3">HQ1</strain>
    </source>
</reference>
<feature type="transmembrane region" description="Helical" evidence="2">
    <location>
        <begin position="103"/>
        <end position="126"/>
    </location>
</feature>
<dbReference type="AlphaFoldDB" id="A0A507QSF6"/>
<dbReference type="Pfam" id="PF16015">
    <property type="entry name" value="Promethin"/>
    <property type="match status" value="1"/>
</dbReference>
<feature type="region of interest" description="Disordered" evidence="1">
    <location>
        <begin position="1"/>
        <end position="43"/>
    </location>
</feature>
<proteinExistence type="predicted"/>
<comment type="caution">
    <text evidence="3">The sequence shown here is derived from an EMBL/GenBank/DDBJ whole genome shotgun (WGS) entry which is preliminary data.</text>
</comment>
<keyword evidence="2" id="KW-0472">Membrane</keyword>
<protein>
    <submittedName>
        <fullName evidence="3">Uncharacterized protein</fullName>
    </submittedName>
</protein>